<evidence type="ECO:0000256" key="4">
    <source>
        <dbReference type="ARBA" id="ARBA00040194"/>
    </source>
</evidence>
<comment type="similarity">
    <text evidence="3">Belongs to the HNH nuclease family.</text>
</comment>
<keyword evidence="1" id="KW-0540">Nuclease</keyword>
<dbReference type="CDD" id="cd00085">
    <property type="entry name" value="HNHc"/>
    <property type="match status" value="1"/>
</dbReference>
<dbReference type="PANTHER" id="PTHR41286">
    <property type="entry name" value="HNH NUCLEASE YAJD-RELATED"/>
    <property type="match status" value="1"/>
</dbReference>
<evidence type="ECO:0000313" key="6">
    <source>
        <dbReference type="EMBL" id="MUG68654.1"/>
    </source>
</evidence>
<reference evidence="6 7" key="1">
    <citation type="submission" date="2019-11" db="EMBL/GenBank/DDBJ databases">
        <title>Draft genome sequences of five Paenibacillus species of dairy origin.</title>
        <authorList>
            <person name="Olajide A.M."/>
            <person name="Chen S."/>
            <person name="Lapointe G."/>
        </authorList>
    </citation>
    <scope>NUCLEOTIDE SEQUENCE [LARGE SCALE GENOMIC DNA]</scope>
    <source>
        <strain evidence="6 7">3CS1</strain>
    </source>
</reference>
<comment type="caution">
    <text evidence="6">The sequence shown here is derived from an EMBL/GenBank/DDBJ whole genome shotgun (WGS) entry which is preliminary data.</text>
</comment>
<dbReference type="EMBL" id="WOAA01000031">
    <property type="protein sequence ID" value="MUG68654.1"/>
    <property type="molecule type" value="Genomic_DNA"/>
</dbReference>
<gene>
    <name evidence="6" type="ORF">GNP94_22035</name>
</gene>
<keyword evidence="2" id="KW-0378">Hydrolase</keyword>
<dbReference type="InterPro" id="IPR002711">
    <property type="entry name" value="HNH"/>
</dbReference>
<dbReference type="PANTHER" id="PTHR41286:SF1">
    <property type="entry name" value="HNH NUCLEASE YAJD-RELATED"/>
    <property type="match status" value="1"/>
</dbReference>
<evidence type="ECO:0000313" key="7">
    <source>
        <dbReference type="Proteomes" id="UP000435177"/>
    </source>
</evidence>
<evidence type="ECO:0000256" key="1">
    <source>
        <dbReference type="ARBA" id="ARBA00022722"/>
    </source>
</evidence>
<dbReference type="Pfam" id="PF01844">
    <property type="entry name" value="HNH"/>
    <property type="match status" value="1"/>
</dbReference>
<feature type="domain" description="HNH nuclease" evidence="5">
    <location>
        <begin position="50"/>
        <end position="106"/>
    </location>
</feature>
<keyword evidence="7" id="KW-1185">Reference proteome</keyword>
<name>A0ABW9T6C4_9BACL</name>
<keyword evidence="6" id="KW-0255">Endonuclease</keyword>
<evidence type="ECO:0000259" key="5">
    <source>
        <dbReference type="SMART" id="SM00507"/>
    </source>
</evidence>
<dbReference type="InterPro" id="IPR003615">
    <property type="entry name" value="HNH_nuc"/>
</dbReference>
<accession>A0ABW9T6C4</accession>
<evidence type="ECO:0000256" key="2">
    <source>
        <dbReference type="ARBA" id="ARBA00022801"/>
    </source>
</evidence>
<organism evidence="6 7">
    <name type="scientific">Paenibacillus campinasensis</name>
    <dbReference type="NCBI Taxonomy" id="66347"/>
    <lineage>
        <taxon>Bacteria</taxon>
        <taxon>Bacillati</taxon>
        <taxon>Bacillota</taxon>
        <taxon>Bacilli</taxon>
        <taxon>Bacillales</taxon>
        <taxon>Paenibacillaceae</taxon>
        <taxon>Paenibacillus</taxon>
    </lineage>
</organism>
<dbReference type="Proteomes" id="UP000435177">
    <property type="component" value="Unassembled WGS sequence"/>
</dbReference>
<dbReference type="GO" id="GO:0004519">
    <property type="term" value="F:endonuclease activity"/>
    <property type="evidence" value="ECO:0007669"/>
    <property type="project" value="UniProtKB-KW"/>
</dbReference>
<dbReference type="Gene3D" id="1.10.30.50">
    <property type="match status" value="1"/>
</dbReference>
<evidence type="ECO:0000256" key="3">
    <source>
        <dbReference type="ARBA" id="ARBA00038412"/>
    </source>
</evidence>
<proteinExistence type="inferred from homology"/>
<dbReference type="SMART" id="SM00507">
    <property type="entry name" value="HNHc"/>
    <property type="match status" value="1"/>
</dbReference>
<protein>
    <recommendedName>
        <fullName evidence="4">Putative HNH nuclease YajD</fullName>
    </recommendedName>
</protein>
<sequence length="123" mass="14298">MNLAPKKPCKKPGCGALTRTGYCEKHISYKRKYDHERGSSAKRGYGRLWRRERAEFLRENPRCVLHWKAGRLVASTVVDHIIPHKGDPKLFWDKNNWQALCKKCHDTKTAREDGGFGNYEGRK</sequence>